<feature type="domain" description="JmjC" evidence="9">
    <location>
        <begin position="496"/>
        <end position="649"/>
    </location>
</feature>
<proteinExistence type="inferred from homology"/>
<dbReference type="PROSITE" id="PS51184">
    <property type="entry name" value="JMJC"/>
    <property type="match status" value="1"/>
</dbReference>
<evidence type="ECO:0000256" key="5">
    <source>
        <dbReference type="ARBA" id="ARBA00022964"/>
    </source>
</evidence>
<keyword evidence="6" id="KW-0560">Oxidoreductase</keyword>
<keyword evidence="7" id="KW-0408">Iron</keyword>
<keyword evidence="5" id="KW-0223">Dioxygenase</keyword>
<dbReference type="PANTHER" id="PTHR12461:SF105">
    <property type="entry name" value="HYPOXIA-INDUCIBLE FACTOR 1-ALPHA INHIBITOR"/>
    <property type="match status" value="1"/>
</dbReference>
<dbReference type="Pfam" id="PF24472">
    <property type="entry name" value="ARM_KDM8_N"/>
    <property type="match status" value="2"/>
</dbReference>
<evidence type="ECO:0000256" key="1">
    <source>
        <dbReference type="ARBA" id="ARBA00001954"/>
    </source>
</evidence>
<name>A0A498ITI7_MALDO</name>
<evidence type="ECO:0000259" key="9">
    <source>
        <dbReference type="PROSITE" id="PS51184"/>
    </source>
</evidence>
<evidence type="ECO:0000256" key="8">
    <source>
        <dbReference type="ARBA" id="ARBA00023242"/>
    </source>
</evidence>
<dbReference type="STRING" id="3750.A0A498ITI7"/>
<evidence type="ECO:0000313" key="10">
    <source>
        <dbReference type="EMBL" id="RXH85232.1"/>
    </source>
</evidence>
<evidence type="ECO:0000256" key="2">
    <source>
        <dbReference type="ARBA" id="ARBA00004123"/>
    </source>
</evidence>
<dbReference type="EMBL" id="RDQH01000337">
    <property type="protein sequence ID" value="RXH85232.1"/>
    <property type="molecule type" value="Genomic_DNA"/>
</dbReference>
<dbReference type="AlphaFoldDB" id="A0A498ITI7"/>
<reference evidence="10 11" key="1">
    <citation type="submission" date="2018-10" db="EMBL/GenBank/DDBJ databases">
        <title>A high-quality apple genome assembly.</title>
        <authorList>
            <person name="Hu J."/>
        </authorList>
    </citation>
    <scope>NUCLEOTIDE SEQUENCE [LARGE SCALE GENOMIC DNA]</scope>
    <source>
        <strain evidence="11">cv. HFTH1</strain>
        <tissue evidence="10">Young leaf</tissue>
    </source>
</reference>
<comment type="caution">
    <text evidence="10">The sequence shown here is derived from an EMBL/GenBank/DDBJ whole genome shotgun (WGS) entry which is preliminary data.</text>
</comment>
<protein>
    <recommendedName>
        <fullName evidence="9">JmjC domain-containing protein</fullName>
    </recommendedName>
</protein>
<sequence>MSDANSDHHVDTPILDSESTHLLQSISEQGSYAYVRIESRAAARDLRAGEAAREIAWEQLHSDPWNSVLPVWRDAYYMACLHVAKLHVAAGEFSDALRALDMGLIMGGPLLKPDLHSLVSVVAAKARATRVRQQQQKCPNSDRRLVRQDVLSEELLVVFPRKSPSCKMVVKRSGLSLEGFSSEYLLPVMGILPIPTCTPSSPSSPPKPGQLGFVSNSRNVPIRTADWSGKTSSRRSCLEFCPEKSLSCKMVVKRSGLSLEGFLSEYLLPGCPVVITDGMDHWPARSKWNDLDYLTKVAGDRTVPVEVGKNYLYPEWKQELITFSQFLERFRLMALLLLSQRILLSIHCLISDALRALNMGLIMGGPLSKPDLHSLVSVVAAKARATRVRQQQQKCPNSDRRLGRQDVVSEEVSCLMFGAEKLRSIFGGIFERILVSGLSGGNNRWHGSLAGQDYLTKVAGDRTVPVEVGKNYLYPEWKQGLITFSQFLERIQANGSASAAPTYLAQHPLFDQIHELREDICIPDYCFAGGGELRSAGTVTPLHHDPHHNVLAQVVGKKYVRLYLASLSEELYPYTEIMLCNSSQVDLDKFPKMHDLEFHDCILEEGDMIYIPPKWWHHMRSLTPSLSVSFWWSEYEITLCRDLLLCFELVCIELVLALGRVFLAPPPSLLCMPLLAVLLVDCHELLSLGYRFSVVCSCARSEA</sequence>
<dbReference type="Proteomes" id="UP000290289">
    <property type="component" value="Chromosome 11"/>
</dbReference>
<dbReference type="GO" id="GO:0051213">
    <property type="term" value="F:dioxygenase activity"/>
    <property type="evidence" value="ECO:0007669"/>
    <property type="project" value="UniProtKB-KW"/>
</dbReference>
<dbReference type="InterPro" id="IPR003347">
    <property type="entry name" value="JmjC_dom"/>
</dbReference>
<keyword evidence="8" id="KW-0539">Nucleus</keyword>
<keyword evidence="4" id="KW-0479">Metal-binding</keyword>
<dbReference type="Gene3D" id="2.60.120.650">
    <property type="entry name" value="Cupin"/>
    <property type="match status" value="2"/>
</dbReference>
<comment type="subcellular location">
    <subcellularLocation>
        <location evidence="2">Nucleus</location>
    </subcellularLocation>
</comment>
<evidence type="ECO:0000313" key="11">
    <source>
        <dbReference type="Proteomes" id="UP000290289"/>
    </source>
</evidence>
<dbReference type="SUPFAM" id="SSF51197">
    <property type="entry name" value="Clavaminate synthase-like"/>
    <property type="match status" value="2"/>
</dbReference>
<accession>A0A498ITI7</accession>
<evidence type="ECO:0000256" key="4">
    <source>
        <dbReference type="ARBA" id="ARBA00022723"/>
    </source>
</evidence>
<evidence type="ECO:0000256" key="6">
    <source>
        <dbReference type="ARBA" id="ARBA00023002"/>
    </source>
</evidence>
<dbReference type="PANTHER" id="PTHR12461">
    <property type="entry name" value="HYPOXIA-INDUCIBLE FACTOR 1 ALPHA INHIBITOR-RELATED"/>
    <property type="match status" value="1"/>
</dbReference>
<organism evidence="10 11">
    <name type="scientific">Malus domestica</name>
    <name type="common">Apple</name>
    <name type="synonym">Pyrus malus</name>
    <dbReference type="NCBI Taxonomy" id="3750"/>
    <lineage>
        <taxon>Eukaryota</taxon>
        <taxon>Viridiplantae</taxon>
        <taxon>Streptophyta</taxon>
        <taxon>Embryophyta</taxon>
        <taxon>Tracheophyta</taxon>
        <taxon>Spermatophyta</taxon>
        <taxon>Magnoliopsida</taxon>
        <taxon>eudicotyledons</taxon>
        <taxon>Gunneridae</taxon>
        <taxon>Pentapetalae</taxon>
        <taxon>rosids</taxon>
        <taxon>fabids</taxon>
        <taxon>Rosales</taxon>
        <taxon>Rosaceae</taxon>
        <taxon>Amygdaloideae</taxon>
        <taxon>Maleae</taxon>
        <taxon>Malus</taxon>
    </lineage>
</organism>
<dbReference type="InterPro" id="IPR056520">
    <property type="entry name" value="ARM_KDM8_N"/>
</dbReference>
<evidence type="ECO:0000256" key="3">
    <source>
        <dbReference type="ARBA" id="ARBA00006801"/>
    </source>
</evidence>
<dbReference type="GO" id="GO:0046872">
    <property type="term" value="F:metal ion binding"/>
    <property type="evidence" value="ECO:0007669"/>
    <property type="project" value="UniProtKB-KW"/>
</dbReference>
<dbReference type="Pfam" id="PF13621">
    <property type="entry name" value="Cupin_8"/>
    <property type="match status" value="2"/>
</dbReference>
<evidence type="ECO:0000256" key="7">
    <source>
        <dbReference type="ARBA" id="ARBA00023004"/>
    </source>
</evidence>
<keyword evidence="11" id="KW-1185">Reference proteome</keyword>
<comment type="similarity">
    <text evidence="3">Belongs to the JARID1 histone demethylase family.</text>
</comment>
<gene>
    <name evidence="10" type="ORF">DVH24_042000</name>
</gene>
<dbReference type="InterPro" id="IPR041667">
    <property type="entry name" value="Cupin_8"/>
</dbReference>
<comment type="cofactor">
    <cofactor evidence="1">
        <name>Fe(2+)</name>
        <dbReference type="ChEBI" id="CHEBI:29033"/>
    </cofactor>
</comment>
<dbReference type="GO" id="GO:0005634">
    <property type="term" value="C:nucleus"/>
    <property type="evidence" value="ECO:0007669"/>
    <property type="project" value="UniProtKB-SubCell"/>
</dbReference>
<dbReference type="SMART" id="SM00558">
    <property type="entry name" value="JmjC"/>
    <property type="match status" value="1"/>
</dbReference>